<evidence type="ECO:0000256" key="3">
    <source>
        <dbReference type="ARBA" id="ARBA00022692"/>
    </source>
</evidence>
<feature type="transmembrane region" description="Helical" evidence="6">
    <location>
        <begin position="226"/>
        <end position="248"/>
    </location>
</feature>
<feature type="transmembrane region" description="Helical" evidence="6">
    <location>
        <begin position="12"/>
        <end position="30"/>
    </location>
</feature>
<reference evidence="7 8" key="1">
    <citation type="submission" date="2018-07" db="EMBL/GenBank/DDBJ databases">
        <title>Genomic Encyclopedia of Type Strains, Phase III (KMG-III): the genomes of soil and plant-associated and newly described type strains.</title>
        <authorList>
            <person name="Whitman W."/>
        </authorList>
    </citation>
    <scope>NUCLEOTIDE SEQUENCE [LARGE SCALE GENOMIC DNA]</scope>
    <source>
        <strain evidence="7 8">CECT 8333</strain>
    </source>
</reference>
<dbReference type="PANTHER" id="PTHR21716:SF68">
    <property type="entry name" value="TRANSPORT PROTEIN YTVI-RELATED"/>
    <property type="match status" value="1"/>
</dbReference>
<feature type="transmembrane region" description="Helical" evidence="6">
    <location>
        <begin position="288"/>
        <end position="308"/>
    </location>
</feature>
<dbReference type="AlphaFoldDB" id="A0A369B7J6"/>
<evidence type="ECO:0000256" key="1">
    <source>
        <dbReference type="ARBA" id="ARBA00004141"/>
    </source>
</evidence>
<proteinExistence type="inferred from homology"/>
<dbReference type="NCBIfam" id="TIGR02872">
    <property type="entry name" value="spore_ytvI"/>
    <property type="match status" value="1"/>
</dbReference>
<evidence type="ECO:0000256" key="2">
    <source>
        <dbReference type="ARBA" id="ARBA00009773"/>
    </source>
</evidence>
<evidence type="ECO:0000313" key="7">
    <source>
        <dbReference type="EMBL" id="RCX17285.1"/>
    </source>
</evidence>
<protein>
    <submittedName>
        <fullName evidence="7">Sporulation integral membrane protein YtvI</fullName>
    </submittedName>
</protein>
<dbReference type="GO" id="GO:0055085">
    <property type="term" value="P:transmembrane transport"/>
    <property type="evidence" value="ECO:0007669"/>
    <property type="project" value="TreeGrafter"/>
</dbReference>
<dbReference type="InterPro" id="IPR014227">
    <property type="entry name" value="YtvI-like"/>
</dbReference>
<evidence type="ECO:0000256" key="5">
    <source>
        <dbReference type="ARBA" id="ARBA00023136"/>
    </source>
</evidence>
<comment type="subcellular location">
    <subcellularLocation>
        <location evidence="1">Membrane</location>
        <topology evidence="1">Multi-pass membrane protein</topology>
    </subcellularLocation>
</comment>
<evidence type="ECO:0000256" key="4">
    <source>
        <dbReference type="ARBA" id="ARBA00022989"/>
    </source>
</evidence>
<comment type="caution">
    <text evidence="7">The sequence shown here is derived from an EMBL/GenBank/DDBJ whole genome shotgun (WGS) entry which is preliminary data.</text>
</comment>
<feature type="transmembrane region" description="Helical" evidence="6">
    <location>
        <begin position="328"/>
        <end position="353"/>
    </location>
</feature>
<comment type="similarity">
    <text evidence="2">Belongs to the autoinducer-2 exporter (AI-2E) (TC 2.A.86) family.</text>
</comment>
<organism evidence="7 8">
    <name type="scientific">Fontibacillus phaseoli</name>
    <dbReference type="NCBI Taxonomy" id="1416533"/>
    <lineage>
        <taxon>Bacteria</taxon>
        <taxon>Bacillati</taxon>
        <taxon>Bacillota</taxon>
        <taxon>Bacilli</taxon>
        <taxon>Bacillales</taxon>
        <taxon>Paenibacillaceae</taxon>
        <taxon>Fontibacillus</taxon>
    </lineage>
</organism>
<dbReference type="GO" id="GO:0016020">
    <property type="term" value="C:membrane"/>
    <property type="evidence" value="ECO:0007669"/>
    <property type="project" value="UniProtKB-SubCell"/>
</dbReference>
<name>A0A369B7J6_9BACL</name>
<evidence type="ECO:0000313" key="8">
    <source>
        <dbReference type="Proteomes" id="UP000253090"/>
    </source>
</evidence>
<keyword evidence="3 6" id="KW-0812">Transmembrane</keyword>
<accession>A0A369B7J6</accession>
<dbReference type="RefSeq" id="WP_114497935.1">
    <property type="nucleotide sequence ID" value="NZ_QPJW01000009.1"/>
</dbReference>
<keyword evidence="8" id="KW-1185">Reference proteome</keyword>
<dbReference type="EMBL" id="QPJW01000009">
    <property type="protein sequence ID" value="RCX17285.1"/>
    <property type="molecule type" value="Genomic_DNA"/>
</dbReference>
<feature type="transmembrane region" description="Helical" evidence="6">
    <location>
        <begin position="62"/>
        <end position="84"/>
    </location>
</feature>
<feature type="transmembrane region" description="Helical" evidence="6">
    <location>
        <begin position="36"/>
        <end position="53"/>
    </location>
</feature>
<keyword evidence="5 6" id="KW-0472">Membrane</keyword>
<dbReference type="OrthoDB" id="9774361at2"/>
<dbReference type="Pfam" id="PF01594">
    <property type="entry name" value="AI-2E_transport"/>
    <property type="match status" value="1"/>
</dbReference>
<dbReference type="Proteomes" id="UP000253090">
    <property type="component" value="Unassembled WGS sequence"/>
</dbReference>
<dbReference type="InterPro" id="IPR002549">
    <property type="entry name" value="AI-2E-like"/>
</dbReference>
<keyword evidence="4 6" id="KW-1133">Transmembrane helix</keyword>
<sequence>MDNVLTKRLLRGGWVCIVLIALAGAFYWLLPLVYPFLIAWLISFALNPLVQWLQSKVKLPRWLAVTAALILFVGGAGIVLSAAVTRLVKELIGLAESLDFHIEEWRNWFVEWSQSEGIQNIINEINRFIANNPGYENTINQNIDNTTSTISSALSRLLSSFLSGIVNLLTSLPNFGVILIVILLSVFFISKNWERNMRFLAGLMPSPFRKTGIEVWKDLQKALFGYLRAQFIMISITAVIVLIGLLILRVDSAFTYAILIGFVDLLPYLGVGTVMVPWLLYTYMSGDTGLGIGLSILYGVILVARQLIEPKVLASSVGLDPLPTLISMFVGLKLFGVFGLIIGPVSFVVFGAIARAGVLRDLRNYILNGRLR</sequence>
<dbReference type="PANTHER" id="PTHR21716">
    <property type="entry name" value="TRANSMEMBRANE PROTEIN"/>
    <property type="match status" value="1"/>
</dbReference>
<evidence type="ECO:0000256" key="6">
    <source>
        <dbReference type="SAM" id="Phobius"/>
    </source>
</evidence>
<feature type="transmembrane region" description="Helical" evidence="6">
    <location>
        <begin position="165"/>
        <end position="189"/>
    </location>
</feature>
<gene>
    <name evidence="7" type="ORF">DFP94_1098</name>
</gene>
<feature type="transmembrane region" description="Helical" evidence="6">
    <location>
        <begin position="254"/>
        <end position="281"/>
    </location>
</feature>